<comment type="caution">
    <text evidence="4">The sequence shown here is derived from an EMBL/GenBank/DDBJ whole genome shotgun (WGS) entry which is preliminary data.</text>
</comment>
<comment type="similarity">
    <text evidence="1">Belongs to the DadA oxidoreductase family.</text>
</comment>
<sequence>MKPFPISESTPVTYPGPLPEAADVVVIGGGVMGVSTALHLARAGQKVVLCEKGRIAGEQSSRNWGWIRQQGRDLDELPIMIESAAIWRELERETNQDFGLRQVGVTYLAETQAEADRYAEWLRKAAPLGASGQMLSREETAARAPQMSRSYVGAIHTAADMKAEPFLAVPAIAGIAARDGAVLVENCAVRVLETTGGAVSGVVTEQGRIACSRVVVAGGAWSALFLRAHGVDIPQLSVRASVCRTQALPDIGVSASADNTVAWRRRSDGGYTLAPGGFHELFVGPDAFRAFRKYIKQMRADGMNTTLLPSAPQHYPDHWFTPRKWAADEVSPFERLRVLNPAPNMKALRRVAQGFGTLFPELGPIQIEQAWAGLIDTMPDVVPVVDEAPQISGLFIGTGLSGHGFGIGPGMGRVMASLVRGQAPGHDLTRFRLSRFTDGSEIDLGPAL</sequence>
<dbReference type="PANTHER" id="PTHR13847">
    <property type="entry name" value="SARCOSINE DEHYDROGENASE-RELATED"/>
    <property type="match status" value="1"/>
</dbReference>
<name>A0A4S4NJL1_9RHOB</name>
<protein>
    <submittedName>
        <fullName evidence="4">FAD-binding oxidoreductase</fullName>
    </submittedName>
</protein>
<evidence type="ECO:0000256" key="1">
    <source>
        <dbReference type="ARBA" id="ARBA00009410"/>
    </source>
</evidence>
<dbReference type="GO" id="GO:0055130">
    <property type="term" value="P:D-alanine catabolic process"/>
    <property type="evidence" value="ECO:0007669"/>
    <property type="project" value="TreeGrafter"/>
</dbReference>
<organism evidence="4 5">
    <name type="scientific">Aliishimia ponticola</name>
    <dbReference type="NCBI Taxonomy" id="2499833"/>
    <lineage>
        <taxon>Bacteria</taxon>
        <taxon>Pseudomonadati</taxon>
        <taxon>Pseudomonadota</taxon>
        <taxon>Alphaproteobacteria</taxon>
        <taxon>Rhodobacterales</taxon>
        <taxon>Paracoccaceae</taxon>
        <taxon>Aliishimia</taxon>
    </lineage>
</organism>
<dbReference type="SUPFAM" id="SSF51905">
    <property type="entry name" value="FAD/NAD(P)-binding domain"/>
    <property type="match status" value="1"/>
</dbReference>
<dbReference type="InterPro" id="IPR006076">
    <property type="entry name" value="FAD-dep_OxRdtase"/>
</dbReference>
<dbReference type="AlphaFoldDB" id="A0A4S4NJL1"/>
<reference evidence="4 5" key="1">
    <citation type="submission" date="2019-04" db="EMBL/GenBank/DDBJ databases">
        <title>Shimia ponticola sp. nov., isolated from seawater.</title>
        <authorList>
            <person name="Kim Y.-O."/>
            <person name="Yoon J.-H."/>
        </authorList>
    </citation>
    <scope>NUCLEOTIDE SEQUENCE [LARGE SCALE GENOMIC DNA]</scope>
    <source>
        <strain evidence="4 5">MYP11</strain>
    </source>
</reference>
<evidence type="ECO:0000313" key="4">
    <source>
        <dbReference type="EMBL" id="THH38947.1"/>
    </source>
</evidence>
<dbReference type="PANTHER" id="PTHR13847:SF280">
    <property type="entry name" value="D-AMINO ACID DEHYDROGENASE"/>
    <property type="match status" value="1"/>
</dbReference>
<evidence type="ECO:0000259" key="3">
    <source>
        <dbReference type="Pfam" id="PF01266"/>
    </source>
</evidence>
<proteinExistence type="inferred from homology"/>
<dbReference type="Gene3D" id="3.30.9.10">
    <property type="entry name" value="D-Amino Acid Oxidase, subunit A, domain 2"/>
    <property type="match status" value="2"/>
</dbReference>
<dbReference type="Gene3D" id="3.50.50.60">
    <property type="entry name" value="FAD/NAD(P)-binding domain"/>
    <property type="match status" value="2"/>
</dbReference>
<dbReference type="GO" id="GO:0008718">
    <property type="term" value="F:D-amino-acid dehydrogenase activity"/>
    <property type="evidence" value="ECO:0007669"/>
    <property type="project" value="TreeGrafter"/>
</dbReference>
<dbReference type="OrthoDB" id="9787190at2"/>
<dbReference type="Pfam" id="PF01266">
    <property type="entry name" value="DAO"/>
    <property type="match status" value="1"/>
</dbReference>
<evidence type="ECO:0000313" key="5">
    <source>
        <dbReference type="Proteomes" id="UP000306602"/>
    </source>
</evidence>
<dbReference type="EMBL" id="SRKY01000001">
    <property type="protein sequence ID" value="THH38947.1"/>
    <property type="molecule type" value="Genomic_DNA"/>
</dbReference>
<dbReference type="InterPro" id="IPR036188">
    <property type="entry name" value="FAD/NAD-bd_sf"/>
</dbReference>
<evidence type="ECO:0000256" key="2">
    <source>
        <dbReference type="ARBA" id="ARBA00023002"/>
    </source>
</evidence>
<dbReference type="GO" id="GO:0005886">
    <property type="term" value="C:plasma membrane"/>
    <property type="evidence" value="ECO:0007669"/>
    <property type="project" value="TreeGrafter"/>
</dbReference>
<dbReference type="Proteomes" id="UP000306602">
    <property type="component" value="Unassembled WGS sequence"/>
</dbReference>
<dbReference type="GO" id="GO:0005737">
    <property type="term" value="C:cytoplasm"/>
    <property type="evidence" value="ECO:0007669"/>
    <property type="project" value="TreeGrafter"/>
</dbReference>
<feature type="domain" description="FAD dependent oxidoreductase" evidence="3">
    <location>
        <begin position="23"/>
        <end position="418"/>
    </location>
</feature>
<gene>
    <name evidence="4" type="ORF">E4Z66_05160</name>
</gene>
<dbReference type="RefSeq" id="WP_136461866.1">
    <property type="nucleotide sequence ID" value="NZ_SRKY01000001.1"/>
</dbReference>
<keyword evidence="2" id="KW-0560">Oxidoreductase</keyword>
<keyword evidence="5" id="KW-1185">Reference proteome</keyword>
<accession>A0A4S4NJL1</accession>